<feature type="coiled-coil region" evidence="16">
    <location>
        <begin position="338"/>
        <end position="365"/>
    </location>
</feature>
<keyword evidence="16" id="KW-0175">Coiled coil</keyword>
<evidence type="ECO:0000256" key="17">
    <source>
        <dbReference type="SAM" id="Phobius"/>
    </source>
</evidence>
<comment type="subcellular location">
    <subcellularLocation>
        <location evidence="1">Cell inner membrane</location>
        <topology evidence="1">Multi-pass membrane protein</topology>
    </subcellularLocation>
</comment>
<dbReference type="EC" id="2.7.10.2" evidence="4"/>
<keyword evidence="6" id="KW-0997">Cell inner membrane</keyword>
<evidence type="ECO:0000256" key="14">
    <source>
        <dbReference type="ARBA" id="ARBA00023137"/>
    </source>
</evidence>
<evidence type="ECO:0000256" key="5">
    <source>
        <dbReference type="ARBA" id="ARBA00022475"/>
    </source>
</evidence>
<evidence type="ECO:0000256" key="13">
    <source>
        <dbReference type="ARBA" id="ARBA00023136"/>
    </source>
</evidence>
<reference evidence="20 21" key="1">
    <citation type="submission" date="2020-11" db="EMBL/GenBank/DDBJ databases">
        <title>The genome sequence of Novosphingobium sp. 1Y9A.</title>
        <authorList>
            <person name="Liu Y."/>
        </authorList>
    </citation>
    <scope>NUCLEOTIDE SEQUENCE [LARGE SCALE GENOMIC DNA]</scope>
    <source>
        <strain evidence="20 21">1Y9A</strain>
    </source>
</reference>
<evidence type="ECO:0000313" key="21">
    <source>
        <dbReference type="Proteomes" id="UP000600799"/>
    </source>
</evidence>
<evidence type="ECO:0000256" key="7">
    <source>
        <dbReference type="ARBA" id="ARBA00022679"/>
    </source>
</evidence>
<dbReference type="InterPro" id="IPR027417">
    <property type="entry name" value="P-loop_NTPase"/>
</dbReference>
<keyword evidence="13 17" id="KW-0472">Membrane</keyword>
<dbReference type="PANTHER" id="PTHR32309:SF13">
    <property type="entry name" value="FERRIC ENTEROBACTIN TRANSPORT PROTEIN FEPE"/>
    <property type="match status" value="1"/>
</dbReference>
<evidence type="ECO:0000256" key="3">
    <source>
        <dbReference type="ARBA" id="ARBA00008883"/>
    </source>
</evidence>
<feature type="transmembrane region" description="Helical" evidence="17">
    <location>
        <begin position="31"/>
        <end position="52"/>
    </location>
</feature>
<dbReference type="Pfam" id="PF02706">
    <property type="entry name" value="Wzz"/>
    <property type="match status" value="1"/>
</dbReference>
<proteinExistence type="inferred from homology"/>
<evidence type="ECO:0000256" key="16">
    <source>
        <dbReference type="SAM" id="Coils"/>
    </source>
</evidence>
<accession>A0ABS0HBM4</accession>
<evidence type="ECO:0000313" key="20">
    <source>
        <dbReference type="EMBL" id="MBF9149669.1"/>
    </source>
</evidence>
<evidence type="ECO:0000256" key="6">
    <source>
        <dbReference type="ARBA" id="ARBA00022519"/>
    </source>
</evidence>
<dbReference type="PANTHER" id="PTHR32309">
    <property type="entry name" value="TYROSINE-PROTEIN KINASE"/>
    <property type="match status" value="1"/>
</dbReference>
<evidence type="ECO:0000256" key="12">
    <source>
        <dbReference type="ARBA" id="ARBA00022989"/>
    </source>
</evidence>
<comment type="catalytic activity">
    <reaction evidence="15">
        <text>L-tyrosyl-[protein] + ATP = O-phospho-L-tyrosyl-[protein] + ADP + H(+)</text>
        <dbReference type="Rhea" id="RHEA:10596"/>
        <dbReference type="Rhea" id="RHEA-COMP:10136"/>
        <dbReference type="Rhea" id="RHEA-COMP:20101"/>
        <dbReference type="ChEBI" id="CHEBI:15378"/>
        <dbReference type="ChEBI" id="CHEBI:30616"/>
        <dbReference type="ChEBI" id="CHEBI:46858"/>
        <dbReference type="ChEBI" id="CHEBI:61978"/>
        <dbReference type="ChEBI" id="CHEBI:456216"/>
        <dbReference type="EC" id="2.7.10.2"/>
    </reaction>
</comment>
<evidence type="ECO:0000256" key="4">
    <source>
        <dbReference type="ARBA" id="ARBA00011903"/>
    </source>
</evidence>
<evidence type="ECO:0000256" key="10">
    <source>
        <dbReference type="ARBA" id="ARBA00022777"/>
    </source>
</evidence>
<evidence type="ECO:0000259" key="19">
    <source>
        <dbReference type="Pfam" id="PF13614"/>
    </source>
</evidence>
<dbReference type="InterPro" id="IPR003856">
    <property type="entry name" value="LPS_length_determ_N"/>
</dbReference>
<protein>
    <recommendedName>
        <fullName evidence="4">non-specific protein-tyrosine kinase</fullName>
        <ecNumber evidence="4">2.7.10.2</ecNumber>
    </recommendedName>
</protein>
<feature type="domain" description="Polysaccharide chain length determinant N-terminal" evidence="18">
    <location>
        <begin position="16"/>
        <end position="105"/>
    </location>
</feature>
<dbReference type="Pfam" id="PF13614">
    <property type="entry name" value="AAA_31"/>
    <property type="match status" value="1"/>
</dbReference>
<comment type="similarity">
    <text evidence="3">Belongs to the etk/wzc family.</text>
</comment>
<feature type="domain" description="AAA" evidence="19">
    <location>
        <begin position="540"/>
        <end position="664"/>
    </location>
</feature>
<dbReference type="InterPro" id="IPR050445">
    <property type="entry name" value="Bact_polysacc_biosynth/exp"/>
</dbReference>
<dbReference type="InterPro" id="IPR005702">
    <property type="entry name" value="Wzc-like_C"/>
</dbReference>
<dbReference type="Proteomes" id="UP000600799">
    <property type="component" value="Unassembled WGS sequence"/>
</dbReference>
<keyword evidence="11" id="KW-0067">ATP-binding</keyword>
<dbReference type="EMBL" id="JADQDC010000001">
    <property type="protein sequence ID" value="MBF9149669.1"/>
    <property type="molecule type" value="Genomic_DNA"/>
</dbReference>
<keyword evidence="10" id="KW-0418">Kinase</keyword>
<keyword evidence="5" id="KW-1003">Cell membrane</keyword>
<keyword evidence="14" id="KW-0829">Tyrosine-protein kinase</keyword>
<evidence type="ECO:0000256" key="11">
    <source>
        <dbReference type="ARBA" id="ARBA00022840"/>
    </source>
</evidence>
<evidence type="ECO:0000259" key="18">
    <source>
        <dbReference type="Pfam" id="PF02706"/>
    </source>
</evidence>
<dbReference type="RefSeq" id="WP_196274035.1">
    <property type="nucleotide sequence ID" value="NZ_JADQDC010000001.1"/>
</dbReference>
<sequence>MNTLQVNDGPAKENGNELDLKRLLEIARRRWAIIVGTAAIVGVLATIVVMQITPLYESAASVAIETRKTQVVDVEQVVSSVQPDMATLATEAETIRSPDILTRIVDLQRLYDDPEFLGQQAKGGFKWWSPSTWFGSSRSKDDEKAGDANGPDDLAHRKEIAIANLGARLRVDQVKNSYVLLIKITSRDSDKAARLANALASEYIAQQIGTKFEATRRATNWLEKRVEELRLQSVAADKAVETYRVANGIVGGAENVTIGDQQLTDVNSQLMMARAARAEKQTQLNQINQLLANGGAGLESSSAILQSGFISGLRQQEIDIQRKLSEMRTNLGERHPRVVNANAELRDLREKIKIEIRKIAAATANDLSLAQAREKSLSASLAAATGRTGSEKMAAVKLRELETNAQSAKSLYENFLNRYKETSEQQGIQSPDARIITLARPAFYPSYPQKVPTLIAALVAGLVLGGALAFALEYLDPFVRLAEEVEEITGRPTLTMVSLTNPGGDSPEDAVLSNPHSATSESLTTLRAAIETQLSDWPRQIIMITSSIAGEGKTFTSVTYARSLAMRGQRVLLMELDLRRPRVGSALGLESGPGFAEVILGEQSVGNVLVRDSLSDMDVLLAGARQRSPNELLLRPEFPALLDELRKLYDTIIIDTAPFAPISDSQVISKHVDMVLLSVAWAKAPVSVVKNVVGIMKRLEVPLAGTIMSLVDLRKYASYDNLGYNYYYYRYKAYTYGS</sequence>
<keyword evidence="9" id="KW-0547">Nucleotide-binding</keyword>
<dbReference type="CDD" id="cd05387">
    <property type="entry name" value="BY-kinase"/>
    <property type="match status" value="1"/>
</dbReference>
<organism evidence="20 21">
    <name type="scientific">Novosphingobium jiangmenense</name>
    <dbReference type="NCBI Taxonomy" id="2791981"/>
    <lineage>
        <taxon>Bacteria</taxon>
        <taxon>Pseudomonadati</taxon>
        <taxon>Pseudomonadota</taxon>
        <taxon>Alphaproteobacteria</taxon>
        <taxon>Sphingomonadales</taxon>
        <taxon>Sphingomonadaceae</taxon>
        <taxon>Novosphingobium</taxon>
    </lineage>
</organism>
<dbReference type="Gene3D" id="3.40.50.300">
    <property type="entry name" value="P-loop containing nucleotide triphosphate hydrolases"/>
    <property type="match status" value="1"/>
</dbReference>
<dbReference type="InterPro" id="IPR025669">
    <property type="entry name" value="AAA_dom"/>
</dbReference>
<comment type="similarity">
    <text evidence="2">Belongs to the CpsD/CapB family.</text>
</comment>
<evidence type="ECO:0000256" key="15">
    <source>
        <dbReference type="ARBA" id="ARBA00051245"/>
    </source>
</evidence>
<comment type="caution">
    <text evidence="20">The sequence shown here is derived from an EMBL/GenBank/DDBJ whole genome shotgun (WGS) entry which is preliminary data.</text>
</comment>
<evidence type="ECO:0000256" key="2">
    <source>
        <dbReference type="ARBA" id="ARBA00007316"/>
    </source>
</evidence>
<evidence type="ECO:0000256" key="1">
    <source>
        <dbReference type="ARBA" id="ARBA00004429"/>
    </source>
</evidence>
<keyword evidence="7" id="KW-0808">Transferase</keyword>
<keyword evidence="8 17" id="KW-0812">Transmembrane</keyword>
<keyword evidence="21" id="KW-1185">Reference proteome</keyword>
<evidence type="ECO:0000256" key="8">
    <source>
        <dbReference type="ARBA" id="ARBA00022692"/>
    </source>
</evidence>
<name>A0ABS0HBM4_9SPHN</name>
<gene>
    <name evidence="20" type="ORF">I2488_01495</name>
</gene>
<evidence type="ECO:0000256" key="9">
    <source>
        <dbReference type="ARBA" id="ARBA00022741"/>
    </source>
</evidence>
<dbReference type="SUPFAM" id="SSF52540">
    <property type="entry name" value="P-loop containing nucleoside triphosphate hydrolases"/>
    <property type="match status" value="1"/>
</dbReference>
<keyword evidence="12 17" id="KW-1133">Transmembrane helix</keyword>